<feature type="chain" id="PRO_5012748613" evidence="2">
    <location>
        <begin position="26"/>
        <end position="388"/>
    </location>
</feature>
<dbReference type="RefSeq" id="WP_073253203.1">
    <property type="nucleotide sequence ID" value="NZ_FRCR01000001.1"/>
</dbReference>
<keyword evidence="2" id="KW-0732">Signal</keyword>
<evidence type="ECO:0000313" key="3">
    <source>
        <dbReference type="EMBL" id="SHM07411.1"/>
    </source>
</evidence>
<keyword evidence="1" id="KW-0812">Transmembrane</keyword>
<dbReference type="Pfam" id="PF07454">
    <property type="entry name" value="SpoIIP"/>
    <property type="match status" value="1"/>
</dbReference>
<dbReference type="EMBL" id="FRCR01000001">
    <property type="protein sequence ID" value="SHM07411.1"/>
    <property type="molecule type" value="Genomic_DNA"/>
</dbReference>
<evidence type="ECO:0000256" key="1">
    <source>
        <dbReference type="SAM" id="Phobius"/>
    </source>
</evidence>
<proteinExistence type="predicted"/>
<protein>
    <submittedName>
        <fullName evidence="3">Stage II sporulation protein P</fullName>
    </submittedName>
</protein>
<name>A0A1M7FTK6_9FIRM</name>
<feature type="signal peptide" evidence="2">
    <location>
        <begin position="1"/>
        <end position="25"/>
    </location>
</feature>
<accession>A0A1M7FTK6</accession>
<dbReference type="InterPro" id="IPR010897">
    <property type="entry name" value="Spore_II_P"/>
</dbReference>
<dbReference type="AlphaFoldDB" id="A0A1M7FTK6"/>
<keyword evidence="1" id="KW-0472">Membrane</keyword>
<reference evidence="4" key="1">
    <citation type="submission" date="2016-11" db="EMBL/GenBank/DDBJ databases">
        <authorList>
            <person name="Varghese N."/>
            <person name="Submissions S."/>
        </authorList>
    </citation>
    <scope>NUCLEOTIDE SEQUENCE [LARGE SCALE GENOMIC DNA]</scope>
    <source>
        <strain evidence="4">DSM 18802</strain>
    </source>
</reference>
<dbReference type="Proteomes" id="UP000184375">
    <property type="component" value="Unassembled WGS sequence"/>
</dbReference>
<feature type="transmembrane region" description="Helical" evidence="1">
    <location>
        <begin position="324"/>
        <end position="345"/>
    </location>
</feature>
<keyword evidence="4" id="KW-1185">Reference proteome</keyword>
<gene>
    <name evidence="3" type="ORF">SAMN05660826_00150</name>
</gene>
<dbReference type="NCBIfam" id="TIGR02867">
    <property type="entry name" value="spore_II_P"/>
    <property type="match status" value="1"/>
</dbReference>
<dbReference type="OrthoDB" id="1633470at2"/>
<evidence type="ECO:0000256" key="2">
    <source>
        <dbReference type="SAM" id="SignalP"/>
    </source>
</evidence>
<organism evidence="3 4">
    <name type="scientific">Caldanaerovirga acetigignens</name>
    <dbReference type="NCBI Taxonomy" id="447595"/>
    <lineage>
        <taxon>Bacteria</taxon>
        <taxon>Bacillati</taxon>
        <taxon>Bacillota</taxon>
        <taxon>Clostridia</taxon>
        <taxon>Thermosediminibacterales</taxon>
        <taxon>Thermosediminibacteraceae</taxon>
        <taxon>Caldanaerovirga</taxon>
    </lineage>
</organism>
<evidence type="ECO:0000313" key="4">
    <source>
        <dbReference type="Proteomes" id="UP000184375"/>
    </source>
</evidence>
<keyword evidence="1" id="KW-1133">Transmembrane helix</keyword>
<dbReference type="STRING" id="447595.SAMN05660826_00150"/>
<sequence length="388" mass="43325">MKFRRLCAFLLVLLLSVVFPQFCLANDERTDGYFTIYDEKTNKKIFATARMIHVGDQYLDEKNNLYEIIRIEGDKGYAVLKEKIDLEKVLKELQLSNHQKSAMSTSYYAEQQKKVAIYHTHSDESYVPTDGKASIPYNGGIFKVGKALKEALEERGITVLHSERPHDPHDAAAYERSRRTAMELLKQNPDAILDIHRDAVPAEEYTGHVNGQPVAKVQLVVGRQNPQMKTINNFAWQIKAVADKKYPGLIKGIFYGKGNYNQDLFPRTILIEAGTYTNYREKAQDGVQILADVIATTLYGTDYQKKAAPGGGSTTQIPGERGSVLRSLLGIVAIGALGFIGYMLISTGGWKELSSKIGRFLSSEFANFLGNIRLGKKDDGNGSKRDES</sequence>